<feature type="compositionally biased region" description="Basic and acidic residues" evidence="2">
    <location>
        <begin position="244"/>
        <end position="255"/>
    </location>
</feature>
<keyword evidence="1" id="KW-0464">Manganese</keyword>
<feature type="region of interest" description="Disordered" evidence="2">
    <location>
        <begin position="21"/>
        <end position="74"/>
    </location>
</feature>
<keyword evidence="1" id="KW-0460">Magnesium</keyword>
<dbReference type="PANTHER" id="PTHR15749:SF4">
    <property type="entry name" value="FANCONI-ASSOCIATED NUCLEASE 1"/>
    <property type="match status" value="1"/>
</dbReference>
<keyword evidence="1" id="KW-0378">Hydrolase</keyword>
<comment type="catalytic activity">
    <reaction evidence="1">
        <text>Hydrolytically removes 5'-nucleotides successively from the 3'-hydroxy termini of 3'-hydroxy-terminated oligonucleotides.</text>
        <dbReference type="EC" id="3.1.4.1"/>
    </reaction>
</comment>
<dbReference type="AlphaFoldDB" id="A0ABD2P7Q2"/>
<comment type="subcellular location">
    <subcellularLocation>
        <location evidence="1">Nucleus</location>
    </subcellularLocation>
</comment>
<reference evidence="3 4" key="1">
    <citation type="journal article" date="2021" name="BMC Biol.">
        <title>Horizontally acquired antibacterial genes associated with adaptive radiation of ladybird beetles.</title>
        <authorList>
            <person name="Li H.S."/>
            <person name="Tang X.F."/>
            <person name="Huang Y.H."/>
            <person name="Xu Z.Y."/>
            <person name="Chen M.L."/>
            <person name="Du X.Y."/>
            <person name="Qiu B.Y."/>
            <person name="Chen P.T."/>
            <person name="Zhang W."/>
            <person name="Slipinski A."/>
            <person name="Escalona H.E."/>
            <person name="Waterhouse R.M."/>
            <person name="Zwick A."/>
            <person name="Pang H."/>
        </authorList>
    </citation>
    <scope>NUCLEOTIDE SEQUENCE [LARGE SCALE GENOMIC DNA]</scope>
    <source>
        <strain evidence="3">SYSU2018</strain>
    </source>
</reference>
<accession>A0ABD2P7Q2</accession>
<dbReference type="GO" id="GO:0005634">
    <property type="term" value="C:nucleus"/>
    <property type="evidence" value="ECO:0007669"/>
    <property type="project" value="UniProtKB-SubCell"/>
</dbReference>
<evidence type="ECO:0000313" key="3">
    <source>
        <dbReference type="EMBL" id="KAL3286706.1"/>
    </source>
</evidence>
<comment type="function">
    <text evidence="1">Nuclease required for the repair of DNA interstrand cross-links (ICL). Acts as a 5'-3' exonuclease that anchors at a cut end of DNA and cleaves DNA successively at every third nucleotide, allowing to excise an ICL from one strand through flanking incisions.</text>
</comment>
<keyword evidence="1" id="KW-0234">DNA repair</keyword>
<comment type="cofactor">
    <cofactor evidence="1">
        <name>Mg(2+)</name>
        <dbReference type="ChEBI" id="CHEBI:18420"/>
    </cofactor>
    <cofactor evidence="1">
        <name>Mn(2+)</name>
        <dbReference type="ChEBI" id="CHEBI:29035"/>
    </cofactor>
</comment>
<evidence type="ECO:0000256" key="2">
    <source>
        <dbReference type="SAM" id="MobiDB-lite"/>
    </source>
</evidence>
<comment type="similarity">
    <text evidence="1">Belongs to the FAN1 family.</text>
</comment>
<feature type="region of interest" description="Disordered" evidence="2">
    <location>
        <begin position="191"/>
        <end position="258"/>
    </location>
</feature>
<comment type="caution">
    <text evidence="3">The sequence shown here is derived from an EMBL/GenBank/DDBJ whole genome shotgun (WGS) entry which is preliminary data.</text>
</comment>
<keyword evidence="1" id="KW-0227">DNA damage</keyword>
<dbReference type="EMBL" id="JABFTP020000185">
    <property type="protein sequence ID" value="KAL3286706.1"/>
    <property type="molecule type" value="Genomic_DNA"/>
</dbReference>
<evidence type="ECO:0000313" key="4">
    <source>
        <dbReference type="Proteomes" id="UP001516400"/>
    </source>
</evidence>
<feature type="compositionally biased region" description="Polar residues" evidence="2">
    <location>
        <begin position="217"/>
        <end position="236"/>
    </location>
</feature>
<dbReference type="GO" id="GO:0004528">
    <property type="term" value="F:phosphodiesterase I activity"/>
    <property type="evidence" value="ECO:0007669"/>
    <property type="project" value="UniProtKB-EC"/>
</dbReference>
<proteinExistence type="inferred from homology"/>
<organism evidence="3 4">
    <name type="scientific">Cryptolaemus montrouzieri</name>
    <dbReference type="NCBI Taxonomy" id="559131"/>
    <lineage>
        <taxon>Eukaryota</taxon>
        <taxon>Metazoa</taxon>
        <taxon>Ecdysozoa</taxon>
        <taxon>Arthropoda</taxon>
        <taxon>Hexapoda</taxon>
        <taxon>Insecta</taxon>
        <taxon>Pterygota</taxon>
        <taxon>Neoptera</taxon>
        <taxon>Endopterygota</taxon>
        <taxon>Coleoptera</taxon>
        <taxon>Polyphaga</taxon>
        <taxon>Cucujiformia</taxon>
        <taxon>Coccinelloidea</taxon>
        <taxon>Coccinellidae</taxon>
        <taxon>Scymninae</taxon>
        <taxon>Scymnini</taxon>
        <taxon>Cryptolaemus</taxon>
    </lineage>
</organism>
<sequence length="504" mass="58263">MILKTSENKYKNSKQIDATVELSDSDSDSYFEKSQNRSISPKKKIKLPFPIFDDDDSNNENERSSGETMGQMSRLECKRSGTREELFPVASSTPCKQDNKRLKKTIGQLPETLFKKQQKHTPISALENEKFSPSKSFKITLHDSNISTIFGEDKEMNVSVQNGLQKTSMILNAESESESCQVKVITTSKQHISSAQIIPSTPGQNITKSRPEKSIGSPKNANSPRKTISGPSTTAKIMSPPKRQNRDKSQLKPEEQEGETLNFESLNCIKELFQNTLVDDDQKKLLMKRDIEVIEDFLKMNVLYQYLLMKLFLYLPKWYNIMKFCSRIKLDQKMTSKEITVMYMYLKNNGYVETDISALGVEELLSMLSVVELKQICTKLKVGKTKLAKPKLLFKCKSGRKDCGKQDLMDVLKKNCRTQPTLFFKESSEDILKGEVYKCLGFRFKLKDDIKDIFFKTYILHTFTNSFYMDPEKYLTDITYLKIVYPDYSIERYNPFSNRERYMR</sequence>
<dbReference type="GO" id="GO:0006281">
    <property type="term" value="P:DNA repair"/>
    <property type="evidence" value="ECO:0007669"/>
    <property type="project" value="UniProtKB-KW"/>
</dbReference>
<dbReference type="EC" id="3.1.4.1" evidence="1"/>
<keyword evidence="4" id="KW-1185">Reference proteome</keyword>
<name>A0ABD2P7Q2_9CUCU</name>
<dbReference type="GO" id="GO:0046872">
    <property type="term" value="F:metal ion binding"/>
    <property type="evidence" value="ECO:0007669"/>
    <property type="project" value="UniProtKB-KW"/>
</dbReference>
<keyword evidence="1" id="KW-0540">Nuclease</keyword>
<dbReference type="InterPro" id="IPR033315">
    <property type="entry name" value="Fan1-like"/>
</dbReference>
<keyword evidence="1" id="KW-0479">Metal-binding</keyword>
<dbReference type="Proteomes" id="UP001516400">
    <property type="component" value="Unassembled WGS sequence"/>
</dbReference>
<dbReference type="PANTHER" id="PTHR15749">
    <property type="entry name" value="FANCONI-ASSOCIATED NUCLEASE 1"/>
    <property type="match status" value="1"/>
</dbReference>
<keyword evidence="1" id="KW-0539">Nucleus</keyword>
<protein>
    <recommendedName>
        <fullName evidence="1">Fanconi-associated nuclease</fullName>
        <ecNumber evidence="1">3.1.4.1</ecNumber>
    </recommendedName>
</protein>
<gene>
    <name evidence="3" type="ORF">HHI36_001201</name>
</gene>
<feature type="compositionally biased region" description="Polar residues" evidence="2">
    <location>
        <begin position="191"/>
        <end position="208"/>
    </location>
</feature>
<evidence type="ECO:0000256" key="1">
    <source>
        <dbReference type="RuleBase" id="RU365033"/>
    </source>
</evidence>